<gene>
    <name evidence="18" type="ORF">TSUD_104600</name>
</gene>
<evidence type="ECO:0000313" key="19">
    <source>
        <dbReference type="Proteomes" id="UP000242715"/>
    </source>
</evidence>
<comment type="subcellular location">
    <subcellularLocation>
        <location evidence="1">Membrane</location>
        <topology evidence="1">Multi-pass membrane protein</topology>
    </subcellularLocation>
</comment>
<evidence type="ECO:0000256" key="15">
    <source>
        <dbReference type="SAM" id="MobiDB-lite"/>
    </source>
</evidence>
<evidence type="ECO:0000256" key="2">
    <source>
        <dbReference type="ARBA" id="ARBA00009286"/>
    </source>
</evidence>
<keyword evidence="12" id="KW-0406">Ion transport</keyword>
<dbReference type="AlphaFoldDB" id="A0A2Z6MTY2"/>
<evidence type="ECO:0000256" key="7">
    <source>
        <dbReference type="ARBA" id="ARBA00022692"/>
    </source>
</evidence>
<evidence type="ECO:0000256" key="8">
    <source>
        <dbReference type="ARBA" id="ARBA00022737"/>
    </source>
</evidence>
<evidence type="ECO:0000256" key="11">
    <source>
        <dbReference type="ARBA" id="ARBA00022989"/>
    </source>
</evidence>
<feature type="region of interest" description="Disordered" evidence="15">
    <location>
        <begin position="678"/>
        <end position="704"/>
    </location>
</feature>
<evidence type="ECO:0000256" key="10">
    <source>
        <dbReference type="ARBA" id="ARBA00022882"/>
    </source>
</evidence>
<evidence type="ECO:0000259" key="17">
    <source>
        <dbReference type="PROSITE" id="PS50222"/>
    </source>
</evidence>
<feature type="domain" description="EF-hand" evidence="17">
    <location>
        <begin position="332"/>
        <end position="367"/>
    </location>
</feature>
<feature type="transmembrane region" description="Helical" evidence="16">
    <location>
        <begin position="65"/>
        <end position="86"/>
    </location>
</feature>
<feature type="transmembrane region" description="Helical" evidence="16">
    <location>
        <begin position="612"/>
        <end position="630"/>
    </location>
</feature>
<dbReference type="Gene3D" id="1.10.287.70">
    <property type="match status" value="2"/>
</dbReference>
<feature type="compositionally biased region" description="Basic and acidic residues" evidence="15">
    <location>
        <begin position="683"/>
        <end position="692"/>
    </location>
</feature>
<dbReference type="PANTHER" id="PTHR46988:SF2">
    <property type="entry name" value="TWO PORE CALCIUM CHANNEL PROTEIN 1"/>
    <property type="match status" value="1"/>
</dbReference>
<dbReference type="Proteomes" id="UP000242715">
    <property type="component" value="Unassembled WGS sequence"/>
</dbReference>
<feature type="transmembrane region" description="Helical" evidence="16">
    <location>
        <begin position="249"/>
        <end position="274"/>
    </location>
</feature>
<keyword evidence="5" id="KW-0109">Calcium transport</keyword>
<sequence length="727" mass="83482">MEPLLRGETSGLRNRSRGKVHHRTDAITYGSNYEKAAALIDLAEDGVGIPEQLLDSSSFQSLSRYYFVFTKLDLIWSLSYFALIILNFLEKPLWCEKTMHSCKDREYFFLGQLPYLTAAECIIYEAFCLLVILVDMLAYALYISPVAFNFLPFRIAPYIRVVLFVLNIRELRETVIIVAGMLDTYLNILALGLLFLVFASWVAYVIFEDTIQGKTVFTSYSATLYHMFLLFNTANNPDVWVPAYKSSRWSILFFILFVLIGVYFVTNLILAVVYDSFKSELVKQVSEMDRMRRAMLEKAFNLLDTNKDGYLKKDQCIRLFEEVNKYRTLPKISKEEFELIFDELDDTHDVKINKDEFADICNAIALRFQKEDVSSYFDYLVFYHSSTSKRLKAFVKSTMFGYIVTFVLILNLVAVIIETTLDVEENSAQKAWQVVEFTFGWIYVIEMILKVYSHGFENYWRDGQNRFDFVITVTIVGGKDDRDHSFMSEERSFGTFGHGGLQPLNDLLNRSIGETIDFASPDDGLPFFTNGEWIRYLLLARMLRLIRLLMYVQRFRSFVATFLTLIPSLMPYLGTIFCILCIYCSLGVQIFGGLVNAGNPDLEATDLAANELAATILCYLFCSSLNNCLASYKDLTGTSWTYVYFISFYLITVLLLLNLIIAFVLEAFFAEIELESSENCDGNGKEDAGDRNPRRRTLGTKSRSQRVDALLHHMLSAELSQNQPSNT</sequence>
<dbReference type="Gene3D" id="1.10.238.10">
    <property type="entry name" value="EF-hand"/>
    <property type="match status" value="1"/>
</dbReference>
<evidence type="ECO:0000256" key="5">
    <source>
        <dbReference type="ARBA" id="ARBA00022568"/>
    </source>
</evidence>
<feature type="transmembrane region" description="Helical" evidence="16">
    <location>
        <begin position="399"/>
        <end position="417"/>
    </location>
</feature>
<feature type="transmembrane region" description="Helical" evidence="16">
    <location>
        <begin position="107"/>
        <end position="133"/>
    </location>
</feature>
<evidence type="ECO:0000256" key="14">
    <source>
        <dbReference type="ARBA" id="ARBA00023303"/>
    </source>
</evidence>
<dbReference type="Pfam" id="PF13499">
    <property type="entry name" value="EF-hand_7"/>
    <property type="match status" value="1"/>
</dbReference>
<protein>
    <recommendedName>
        <fullName evidence="17">EF-hand domain-containing protein</fullName>
    </recommendedName>
</protein>
<dbReference type="GO" id="GO:0005245">
    <property type="term" value="F:voltage-gated calcium channel activity"/>
    <property type="evidence" value="ECO:0007669"/>
    <property type="project" value="InterPro"/>
</dbReference>
<evidence type="ECO:0000256" key="12">
    <source>
        <dbReference type="ARBA" id="ARBA00023065"/>
    </source>
</evidence>
<keyword evidence="13 16" id="KW-0472">Membrane</keyword>
<dbReference type="InterPro" id="IPR027359">
    <property type="entry name" value="Volt_channel_dom_sf"/>
</dbReference>
<dbReference type="EMBL" id="DF973347">
    <property type="protein sequence ID" value="GAU27150.1"/>
    <property type="molecule type" value="Genomic_DNA"/>
</dbReference>
<feature type="transmembrane region" description="Helical" evidence="16">
    <location>
        <begin position="572"/>
        <end position="592"/>
    </location>
</feature>
<feature type="transmembrane region" description="Helical" evidence="16">
    <location>
        <begin position="139"/>
        <end position="166"/>
    </location>
</feature>
<accession>A0A2Z6MTY2</accession>
<comment type="similarity">
    <text evidence="2">Belongs to the calcium channel alpha-1 subunit (TC 1.A.1.11) family. Two pore calcium channel subfamily.</text>
</comment>
<evidence type="ECO:0000256" key="4">
    <source>
        <dbReference type="ARBA" id="ARBA00022448"/>
    </source>
</evidence>
<dbReference type="GO" id="GO:0019722">
    <property type="term" value="P:calcium-mediated signaling"/>
    <property type="evidence" value="ECO:0007669"/>
    <property type="project" value="UniProtKB-ARBA"/>
</dbReference>
<dbReference type="GO" id="GO:0000325">
    <property type="term" value="C:plant-type vacuole"/>
    <property type="evidence" value="ECO:0007669"/>
    <property type="project" value="TreeGrafter"/>
</dbReference>
<keyword evidence="19" id="KW-1185">Reference proteome</keyword>
<keyword evidence="10" id="KW-0851">Voltage-gated channel</keyword>
<comment type="subunit">
    <text evidence="3">Homodimer.</text>
</comment>
<evidence type="ECO:0000256" key="3">
    <source>
        <dbReference type="ARBA" id="ARBA00011738"/>
    </source>
</evidence>
<dbReference type="CDD" id="cd00051">
    <property type="entry name" value="EFh"/>
    <property type="match status" value="1"/>
</dbReference>
<keyword evidence="6" id="KW-0107">Calcium channel</keyword>
<dbReference type="SUPFAM" id="SSF47473">
    <property type="entry name" value="EF-hand"/>
    <property type="match status" value="1"/>
</dbReference>
<dbReference type="PANTHER" id="PTHR46988">
    <property type="entry name" value="TWO PORE CALCIUM CHANNEL PROTEIN 1"/>
    <property type="match status" value="1"/>
</dbReference>
<dbReference type="Gene3D" id="1.20.120.350">
    <property type="entry name" value="Voltage-gated potassium channels. Chain C"/>
    <property type="match status" value="1"/>
</dbReference>
<organism evidence="18 19">
    <name type="scientific">Trifolium subterraneum</name>
    <name type="common">Subterranean clover</name>
    <dbReference type="NCBI Taxonomy" id="3900"/>
    <lineage>
        <taxon>Eukaryota</taxon>
        <taxon>Viridiplantae</taxon>
        <taxon>Streptophyta</taxon>
        <taxon>Embryophyta</taxon>
        <taxon>Tracheophyta</taxon>
        <taxon>Spermatophyta</taxon>
        <taxon>Magnoliopsida</taxon>
        <taxon>eudicotyledons</taxon>
        <taxon>Gunneridae</taxon>
        <taxon>Pentapetalae</taxon>
        <taxon>rosids</taxon>
        <taxon>fabids</taxon>
        <taxon>Fabales</taxon>
        <taxon>Fabaceae</taxon>
        <taxon>Papilionoideae</taxon>
        <taxon>50 kb inversion clade</taxon>
        <taxon>NPAAA clade</taxon>
        <taxon>Hologalegina</taxon>
        <taxon>IRL clade</taxon>
        <taxon>Trifolieae</taxon>
        <taxon>Trifolium</taxon>
    </lineage>
</organism>
<dbReference type="GO" id="GO:0034702">
    <property type="term" value="C:monoatomic ion channel complex"/>
    <property type="evidence" value="ECO:0007669"/>
    <property type="project" value="UniProtKB-KW"/>
</dbReference>
<evidence type="ECO:0000256" key="6">
    <source>
        <dbReference type="ARBA" id="ARBA00022673"/>
    </source>
</evidence>
<feature type="transmembrane region" description="Helical" evidence="16">
    <location>
        <begin position="186"/>
        <end position="207"/>
    </location>
</feature>
<dbReference type="OrthoDB" id="416585at2759"/>
<dbReference type="GO" id="GO:0005509">
    <property type="term" value="F:calcium ion binding"/>
    <property type="evidence" value="ECO:0007669"/>
    <property type="project" value="InterPro"/>
</dbReference>
<keyword evidence="7 16" id="KW-0812">Transmembrane</keyword>
<evidence type="ECO:0000313" key="18">
    <source>
        <dbReference type="EMBL" id="GAU27150.1"/>
    </source>
</evidence>
<evidence type="ECO:0000256" key="1">
    <source>
        <dbReference type="ARBA" id="ARBA00004141"/>
    </source>
</evidence>
<keyword evidence="4" id="KW-0813">Transport</keyword>
<dbReference type="FunFam" id="1.10.287.70:FF:000094">
    <property type="entry name" value="Two pore calcium channel protein 1"/>
    <property type="match status" value="1"/>
</dbReference>
<keyword evidence="11 16" id="KW-1133">Transmembrane helix</keyword>
<dbReference type="InterPro" id="IPR044581">
    <property type="entry name" value="TPC1_plant"/>
</dbReference>
<reference evidence="19" key="1">
    <citation type="journal article" date="2017" name="Front. Plant Sci.">
        <title>Climate Clever Clovers: New Paradigm to Reduce the Environmental Footprint of Ruminants by Breeding Low Methanogenic Forages Utilizing Haplotype Variation.</title>
        <authorList>
            <person name="Kaur P."/>
            <person name="Appels R."/>
            <person name="Bayer P.E."/>
            <person name="Keeble-Gagnere G."/>
            <person name="Wang J."/>
            <person name="Hirakawa H."/>
            <person name="Shirasawa K."/>
            <person name="Vercoe P."/>
            <person name="Stefanova K."/>
            <person name="Durmic Z."/>
            <person name="Nichols P."/>
            <person name="Revell C."/>
            <person name="Isobe S.N."/>
            <person name="Edwards D."/>
            <person name="Erskine W."/>
        </authorList>
    </citation>
    <scope>NUCLEOTIDE SEQUENCE [LARGE SCALE GENOMIC DNA]</scope>
    <source>
        <strain evidence="19">cv. Daliak</strain>
    </source>
</reference>
<dbReference type="SUPFAM" id="SSF81324">
    <property type="entry name" value="Voltage-gated potassium channels"/>
    <property type="match status" value="2"/>
</dbReference>
<dbReference type="FunFam" id="1.20.120.350:FF:000055">
    <property type="entry name" value="Two pore calcium channel protein 1"/>
    <property type="match status" value="1"/>
</dbReference>
<dbReference type="PROSITE" id="PS50222">
    <property type="entry name" value="EF_HAND_2"/>
    <property type="match status" value="2"/>
</dbReference>
<keyword evidence="8" id="KW-0677">Repeat</keyword>
<evidence type="ECO:0000256" key="16">
    <source>
        <dbReference type="SAM" id="Phobius"/>
    </source>
</evidence>
<name>A0A2Z6MTY2_TRISU</name>
<keyword evidence="14" id="KW-0407">Ion channel</keyword>
<dbReference type="InterPro" id="IPR011992">
    <property type="entry name" value="EF-hand-dom_pair"/>
</dbReference>
<evidence type="ECO:0000256" key="9">
    <source>
        <dbReference type="ARBA" id="ARBA00022837"/>
    </source>
</evidence>
<dbReference type="GO" id="GO:0005774">
    <property type="term" value="C:vacuolar membrane"/>
    <property type="evidence" value="ECO:0007669"/>
    <property type="project" value="TreeGrafter"/>
</dbReference>
<dbReference type="InterPro" id="IPR002048">
    <property type="entry name" value="EF_hand_dom"/>
</dbReference>
<dbReference type="InterPro" id="IPR005821">
    <property type="entry name" value="Ion_trans_dom"/>
</dbReference>
<feature type="transmembrane region" description="Helical" evidence="16">
    <location>
        <begin position="642"/>
        <end position="665"/>
    </location>
</feature>
<dbReference type="SMART" id="SM00054">
    <property type="entry name" value="EFh"/>
    <property type="match status" value="2"/>
</dbReference>
<feature type="domain" description="EF-hand" evidence="17">
    <location>
        <begin position="291"/>
        <end position="326"/>
    </location>
</feature>
<dbReference type="FunFam" id="1.10.287.70:FF:000129">
    <property type="entry name" value="Two pore calcium channel protein 1"/>
    <property type="match status" value="1"/>
</dbReference>
<dbReference type="Pfam" id="PF00520">
    <property type="entry name" value="Ion_trans"/>
    <property type="match status" value="3"/>
</dbReference>
<evidence type="ECO:0000256" key="13">
    <source>
        <dbReference type="ARBA" id="ARBA00023136"/>
    </source>
</evidence>
<keyword evidence="9" id="KW-0106">Calcium</keyword>
<proteinExistence type="inferred from homology"/>